<gene>
    <name evidence="6" type="primary">rplW</name>
    <name evidence="7" type="ORF">BOW51_06160</name>
</gene>
<evidence type="ECO:0000313" key="8">
    <source>
        <dbReference type="Proteomes" id="UP000190896"/>
    </source>
</evidence>
<dbReference type="Gene3D" id="3.30.70.330">
    <property type="match status" value="1"/>
</dbReference>
<name>A0A1T2KVA8_9GAMM</name>
<dbReference type="EMBL" id="MPRJ01000030">
    <property type="protein sequence ID" value="OOZ36670.1"/>
    <property type="molecule type" value="Genomic_DNA"/>
</dbReference>
<sequence length="98" mass="10856">MNKERLMQVLLSPVVSEKSTITAEVSRQFAFKVAPDATKPEIKKAVEQMFDVKVDSVRVVNIKGKQKRFGTVMGRRNGVRKAYVKLAEGNDIDFGAGA</sequence>
<reference evidence="7 8" key="1">
    <citation type="submission" date="2016-11" db="EMBL/GenBank/DDBJ databases">
        <title>Mixed transmission modes and dynamic genome evolution in an obligate animal-bacterial symbiosis.</title>
        <authorList>
            <person name="Russell S.L."/>
            <person name="Corbett-Detig R.B."/>
            <person name="Cavanaugh C.M."/>
        </authorList>
    </citation>
    <scope>NUCLEOTIDE SEQUENCE [LARGE SCALE GENOMIC DNA]</scope>
    <source>
        <strain evidence="7">Se-Cadez</strain>
    </source>
</reference>
<dbReference type="InterPro" id="IPR013025">
    <property type="entry name" value="Ribosomal_uL23-like"/>
</dbReference>
<comment type="similarity">
    <text evidence="1 6">Belongs to the universal ribosomal protein uL23 family.</text>
</comment>
<comment type="function">
    <text evidence="6">One of the early assembly proteins it binds 23S rRNA. One of the proteins that surrounds the polypeptide exit tunnel on the outside of the ribosome. Forms the main docking site for trigger factor binding to the ribosome.</text>
</comment>
<dbReference type="GO" id="GO:0006412">
    <property type="term" value="P:translation"/>
    <property type="evidence" value="ECO:0007669"/>
    <property type="project" value="UniProtKB-UniRule"/>
</dbReference>
<evidence type="ECO:0000256" key="6">
    <source>
        <dbReference type="HAMAP-Rule" id="MF_01369"/>
    </source>
</evidence>
<keyword evidence="8" id="KW-1185">Reference proteome</keyword>
<evidence type="ECO:0000313" key="7">
    <source>
        <dbReference type="EMBL" id="OOZ36670.1"/>
    </source>
</evidence>
<dbReference type="GO" id="GO:1990904">
    <property type="term" value="C:ribonucleoprotein complex"/>
    <property type="evidence" value="ECO:0007669"/>
    <property type="project" value="UniProtKB-KW"/>
</dbReference>
<organism evidence="7 8">
    <name type="scientific">Solemya velesiana gill symbiont</name>
    <dbReference type="NCBI Taxonomy" id="1918948"/>
    <lineage>
        <taxon>Bacteria</taxon>
        <taxon>Pseudomonadati</taxon>
        <taxon>Pseudomonadota</taxon>
        <taxon>Gammaproteobacteria</taxon>
        <taxon>sulfur-oxidizing symbionts</taxon>
    </lineage>
</organism>
<dbReference type="InterPro" id="IPR012677">
    <property type="entry name" value="Nucleotide-bd_a/b_plait_sf"/>
</dbReference>
<evidence type="ECO:0000256" key="5">
    <source>
        <dbReference type="ARBA" id="ARBA00023274"/>
    </source>
</evidence>
<dbReference type="FunFam" id="3.30.70.330:FF:000001">
    <property type="entry name" value="50S ribosomal protein L23"/>
    <property type="match status" value="1"/>
</dbReference>
<evidence type="ECO:0000256" key="3">
    <source>
        <dbReference type="ARBA" id="ARBA00022884"/>
    </source>
</evidence>
<evidence type="ECO:0000256" key="2">
    <source>
        <dbReference type="ARBA" id="ARBA00022730"/>
    </source>
</evidence>
<keyword evidence="3 6" id="KW-0694">RNA-binding</keyword>
<evidence type="ECO:0000256" key="1">
    <source>
        <dbReference type="ARBA" id="ARBA00006700"/>
    </source>
</evidence>
<dbReference type="OrthoDB" id="9793353at2"/>
<keyword evidence="4 6" id="KW-0689">Ribosomal protein</keyword>
<dbReference type="NCBIfam" id="NF004359">
    <property type="entry name" value="PRK05738.1-3"/>
    <property type="match status" value="1"/>
</dbReference>
<comment type="subunit">
    <text evidence="6">Part of the 50S ribosomal subunit. Contacts protein L29, and trigger factor when it is bound to the ribosome.</text>
</comment>
<keyword evidence="5 6" id="KW-0687">Ribonucleoprotein</keyword>
<dbReference type="Proteomes" id="UP000190896">
    <property type="component" value="Unassembled WGS sequence"/>
</dbReference>
<dbReference type="RefSeq" id="WP_078486808.1">
    <property type="nucleotide sequence ID" value="NZ_MPRJ01000030.1"/>
</dbReference>
<dbReference type="SUPFAM" id="SSF54189">
    <property type="entry name" value="Ribosomal proteins S24e, L23 and L15e"/>
    <property type="match status" value="1"/>
</dbReference>
<accession>A0A1T2KVA8</accession>
<dbReference type="PANTHER" id="PTHR11620">
    <property type="entry name" value="60S RIBOSOMAL PROTEIN L23A"/>
    <property type="match status" value="1"/>
</dbReference>
<dbReference type="InterPro" id="IPR012678">
    <property type="entry name" value="Ribosomal_uL23/eL15/eS24_sf"/>
</dbReference>
<dbReference type="GO" id="GO:0003735">
    <property type="term" value="F:structural constituent of ribosome"/>
    <property type="evidence" value="ECO:0007669"/>
    <property type="project" value="InterPro"/>
</dbReference>
<dbReference type="HAMAP" id="MF_01369_B">
    <property type="entry name" value="Ribosomal_uL23_B"/>
    <property type="match status" value="1"/>
</dbReference>
<dbReference type="AlphaFoldDB" id="A0A1T2KVA8"/>
<keyword evidence="2 6" id="KW-0699">rRNA-binding</keyword>
<dbReference type="GO" id="GO:0019843">
    <property type="term" value="F:rRNA binding"/>
    <property type="evidence" value="ECO:0007669"/>
    <property type="project" value="UniProtKB-UniRule"/>
</dbReference>
<dbReference type="Pfam" id="PF00276">
    <property type="entry name" value="Ribosomal_L23"/>
    <property type="match status" value="1"/>
</dbReference>
<dbReference type="NCBIfam" id="NF004363">
    <property type="entry name" value="PRK05738.2-4"/>
    <property type="match status" value="1"/>
</dbReference>
<evidence type="ECO:0000256" key="4">
    <source>
        <dbReference type="ARBA" id="ARBA00022980"/>
    </source>
</evidence>
<protein>
    <recommendedName>
        <fullName evidence="6">Large ribosomal subunit protein uL23</fullName>
    </recommendedName>
</protein>
<proteinExistence type="inferred from homology"/>
<comment type="caution">
    <text evidence="7">The sequence shown here is derived from an EMBL/GenBank/DDBJ whole genome shotgun (WGS) entry which is preliminary data.</text>
</comment>
<dbReference type="GO" id="GO:0005840">
    <property type="term" value="C:ribosome"/>
    <property type="evidence" value="ECO:0007669"/>
    <property type="project" value="UniProtKB-KW"/>
</dbReference>